<accession>A0A6N6W5I6</accession>
<evidence type="ECO:0000313" key="2">
    <source>
        <dbReference type="Proteomes" id="UP000463700"/>
    </source>
</evidence>
<dbReference type="RefSeq" id="WP_154565729.1">
    <property type="nucleotide sequence ID" value="NZ_JAMXWG010000034.1"/>
</dbReference>
<dbReference type="AlphaFoldDB" id="A0A6N6W5I6"/>
<organism evidence="1 2">
    <name type="scientific">Paraburkholderia madseniana</name>
    <dbReference type="NCBI Taxonomy" id="2599607"/>
    <lineage>
        <taxon>Bacteria</taxon>
        <taxon>Pseudomonadati</taxon>
        <taxon>Pseudomonadota</taxon>
        <taxon>Betaproteobacteria</taxon>
        <taxon>Burkholderiales</taxon>
        <taxon>Burkholderiaceae</taxon>
        <taxon>Paraburkholderia</taxon>
    </lineage>
</organism>
<reference evidence="1 2" key="1">
    <citation type="journal article" date="2020" name="Int. J. Syst. Evol. Microbiol.">
        <title>Paraburkholderia madseniana sp. nov., a phenolic acid-degrading bacterium isolated from acidic forest soil.</title>
        <authorList>
            <person name="Wilhelm R.C."/>
            <person name="Murphy S.J.L."/>
            <person name="Feriancek N.M."/>
            <person name="Karasz D.C."/>
            <person name="DeRito C.M."/>
            <person name="Newman J.D."/>
            <person name="Buckley D.H."/>
        </authorList>
    </citation>
    <scope>NUCLEOTIDE SEQUENCE [LARGE SCALE GENOMIC DNA]</scope>
    <source>
        <strain evidence="1 2">RP11</strain>
    </source>
</reference>
<sequence length="137" mass="15364">MKVVAALLRGSGRAVAVDDREFKQPVLMKLAHRARKNRVDATIGLPSPQRPIDARVVDFRATFGIPFDRQRLPLSSHVQQLQDVVEDPVQPQRRCRTTRPVFRCGKTNCSNCARLNFVGIVCQHWLPATSAIHKSGL</sequence>
<evidence type="ECO:0000313" key="1">
    <source>
        <dbReference type="EMBL" id="KAE8755686.1"/>
    </source>
</evidence>
<dbReference type="Proteomes" id="UP000463700">
    <property type="component" value="Unassembled WGS sequence"/>
</dbReference>
<proteinExistence type="predicted"/>
<protein>
    <submittedName>
        <fullName evidence="1">Uncharacterized protein</fullName>
    </submittedName>
</protein>
<name>A0A6N6W5I6_9BURK</name>
<gene>
    <name evidence="1" type="ORF">FSO04_32735</name>
</gene>
<comment type="caution">
    <text evidence="1">The sequence shown here is derived from an EMBL/GenBank/DDBJ whole genome shotgun (WGS) entry which is preliminary data.</text>
</comment>
<dbReference type="EMBL" id="VOSW01000081">
    <property type="protein sequence ID" value="KAE8755686.1"/>
    <property type="molecule type" value="Genomic_DNA"/>
</dbReference>